<dbReference type="EMBL" id="FZOT01000013">
    <property type="protein sequence ID" value="SNT08489.1"/>
    <property type="molecule type" value="Genomic_DNA"/>
</dbReference>
<dbReference type="SUPFAM" id="SSF54427">
    <property type="entry name" value="NTF2-like"/>
    <property type="match status" value="1"/>
</dbReference>
<sequence>MYAFDLSLKYRIAVKERNLDAILSMFAPDAVIETPLRGTCKVRPYHEWLFENVKRSTVEVQNVFQALNGDITIAIHSRYRWLLNNDKTIEFGGMSLFEFTPDRTKIRKMTTFYDTSLVRSELAQAMSPG</sequence>
<evidence type="ECO:0000259" key="1">
    <source>
        <dbReference type="Pfam" id="PF12680"/>
    </source>
</evidence>
<dbReference type="Pfam" id="PF12680">
    <property type="entry name" value="SnoaL_2"/>
    <property type="match status" value="1"/>
</dbReference>
<dbReference type="Gene3D" id="3.10.450.50">
    <property type="match status" value="1"/>
</dbReference>
<feature type="domain" description="SnoaL-like" evidence="1">
    <location>
        <begin position="13"/>
        <end position="100"/>
    </location>
</feature>
<keyword evidence="3" id="KW-1185">Reference proteome</keyword>
<dbReference type="InterPro" id="IPR032710">
    <property type="entry name" value="NTF2-like_dom_sf"/>
</dbReference>
<dbReference type="Proteomes" id="UP000198284">
    <property type="component" value="Unassembled WGS sequence"/>
</dbReference>
<evidence type="ECO:0000313" key="2">
    <source>
        <dbReference type="EMBL" id="SNT08489.1"/>
    </source>
</evidence>
<organism evidence="2 3">
    <name type="scientific">Noviherbaspirillum humi</name>
    <dbReference type="NCBI Taxonomy" id="1688639"/>
    <lineage>
        <taxon>Bacteria</taxon>
        <taxon>Pseudomonadati</taxon>
        <taxon>Pseudomonadota</taxon>
        <taxon>Betaproteobacteria</taxon>
        <taxon>Burkholderiales</taxon>
        <taxon>Oxalobacteraceae</taxon>
        <taxon>Noviherbaspirillum</taxon>
    </lineage>
</organism>
<gene>
    <name evidence="2" type="ORF">SAMN06265795_11374</name>
</gene>
<dbReference type="OrthoDB" id="459617at2"/>
<evidence type="ECO:0000313" key="3">
    <source>
        <dbReference type="Proteomes" id="UP000198284"/>
    </source>
</evidence>
<proteinExistence type="predicted"/>
<dbReference type="InterPro" id="IPR037401">
    <property type="entry name" value="SnoaL-like"/>
</dbReference>
<protein>
    <submittedName>
        <fullName evidence="2">SnoaL-like domain-containing protein</fullName>
    </submittedName>
</protein>
<reference evidence="2 3" key="1">
    <citation type="submission" date="2017-06" db="EMBL/GenBank/DDBJ databases">
        <authorList>
            <person name="Kim H.J."/>
            <person name="Triplett B.A."/>
        </authorList>
    </citation>
    <scope>NUCLEOTIDE SEQUENCE [LARGE SCALE GENOMIC DNA]</scope>
    <source>
        <strain evidence="2 3">U15</strain>
    </source>
</reference>
<name>A0A239JRU7_9BURK</name>
<accession>A0A239JRU7</accession>
<dbReference type="AlphaFoldDB" id="A0A239JRU7"/>